<organism evidence="3 4">
    <name type="scientific">Plasmopara halstedii</name>
    <name type="common">Downy mildew of sunflower</name>
    <dbReference type="NCBI Taxonomy" id="4781"/>
    <lineage>
        <taxon>Eukaryota</taxon>
        <taxon>Sar</taxon>
        <taxon>Stramenopiles</taxon>
        <taxon>Oomycota</taxon>
        <taxon>Peronosporomycetes</taxon>
        <taxon>Peronosporales</taxon>
        <taxon>Peronosporaceae</taxon>
        <taxon>Plasmopara</taxon>
    </lineage>
</organism>
<dbReference type="PANTHER" id="PTHR33889:SF7">
    <property type="entry name" value="OS04G0681850 PROTEIN"/>
    <property type="match status" value="1"/>
</dbReference>
<feature type="region of interest" description="Disordered" evidence="1">
    <location>
        <begin position="1"/>
        <end position="28"/>
    </location>
</feature>
<evidence type="ECO:0000259" key="2">
    <source>
        <dbReference type="Pfam" id="PF24964"/>
    </source>
</evidence>
<evidence type="ECO:0000313" key="3">
    <source>
        <dbReference type="EMBL" id="CEG50401.1"/>
    </source>
</evidence>
<proteinExistence type="predicted"/>
<dbReference type="GeneID" id="36403168"/>
<feature type="compositionally biased region" description="Basic and acidic residues" evidence="1">
    <location>
        <begin position="1"/>
        <end position="10"/>
    </location>
</feature>
<dbReference type="PANTHER" id="PTHR33889">
    <property type="entry name" value="OS04G0681850 PROTEIN"/>
    <property type="match status" value="1"/>
</dbReference>
<sequence>MAIEEHHDSSSEIVSASPNHAVSTRKKPNLTDEQRIAVYKFLLTKQKDPERFSKLVKGALSVAAMKFGVTADIVSAIWKRAQQSLADGNISADLGSFKCGRVEKGKILMSTRSRSFHLWIIRIFGLLLPN</sequence>
<dbReference type="Proteomes" id="UP000054928">
    <property type="component" value="Unassembled WGS sequence"/>
</dbReference>
<evidence type="ECO:0000313" key="4">
    <source>
        <dbReference type="Proteomes" id="UP000054928"/>
    </source>
</evidence>
<feature type="compositionally biased region" description="Polar residues" evidence="1">
    <location>
        <begin position="11"/>
        <end position="22"/>
    </location>
</feature>
<dbReference type="InterPro" id="IPR056671">
    <property type="entry name" value="DUF7769"/>
</dbReference>
<accession>A0A0P1B6E8</accession>
<dbReference type="EMBL" id="CCYD01003131">
    <property type="protein sequence ID" value="CEG50401.1"/>
    <property type="molecule type" value="Genomic_DNA"/>
</dbReference>
<dbReference type="OrthoDB" id="1856392at2759"/>
<protein>
    <recommendedName>
        <fullName evidence="2">DUF7769 domain-containing protein</fullName>
    </recommendedName>
</protein>
<dbReference type="Pfam" id="PF24964">
    <property type="entry name" value="DUF7769"/>
    <property type="match status" value="1"/>
</dbReference>
<feature type="domain" description="DUF7769" evidence="2">
    <location>
        <begin position="30"/>
        <end position="88"/>
    </location>
</feature>
<evidence type="ECO:0000256" key="1">
    <source>
        <dbReference type="SAM" id="MobiDB-lite"/>
    </source>
</evidence>
<dbReference type="RefSeq" id="XP_024586770.1">
    <property type="nucleotide sequence ID" value="XM_024721697.1"/>
</dbReference>
<name>A0A0P1B6E8_PLAHL</name>
<reference evidence="4" key="1">
    <citation type="submission" date="2014-09" db="EMBL/GenBank/DDBJ databases">
        <authorList>
            <person name="Sharma Rahul"/>
            <person name="Thines Marco"/>
        </authorList>
    </citation>
    <scope>NUCLEOTIDE SEQUENCE [LARGE SCALE GENOMIC DNA]</scope>
</reference>
<dbReference type="AlphaFoldDB" id="A0A0P1B6E8"/>
<keyword evidence="4" id="KW-1185">Reference proteome</keyword>